<evidence type="ECO:0000313" key="5">
    <source>
        <dbReference type="Proteomes" id="UP000038045"/>
    </source>
</evidence>
<dbReference type="GO" id="GO:0032259">
    <property type="term" value="P:methylation"/>
    <property type="evidence" value="ECO:0007669"/>
    <property type="project" value="UniProtKB-KW"/>
</dbReference>
<dbReference type="WBParaSite" id="PTRK_0000799100.1">
    <property type="protein sequence ID" value="PTRK_0000799100.1"/>
    <property type="gene ID" value="PTRK_0000799100"/>
</dbReference>
<dbReference type="InterPro" id="IPR029063">
    <property type="entry name" value="SAM-dependent_MTases_sf"/>
</dbReference>
<dbReference type="GO" id="GO:0008171">
    <property type="term" value="F:O-methyltransferase activity"/>
    <property type="evidence" value="ECO:0007669"/>
    <property type="project" value="InterPro"/>
</dbReference>
<sequence length="237" mass="27740">MFRQFKEAIGQRKIIHNNSTRKVQDYCHSIIVNDDKENFIYKYRQESIKHTKEWHFIPPRETLEICRMLINASDSKDILNIRVHTGLAHYFFLSILDVDGTVESVDANLELLHETEEEMLDIMPDFNGHSITTVQCPTTFLEVRHTEGKKYDFIFINDNPKNYALYYDLGIKLLRPGGFIVLTNILQSGKVAETRNTNETITSIRRLNESIKNDQRCDNIILNFNDGLHIIYKKKES</sequence>
<dbReference type="SUPFAM" id="SSF53335">
    <property type="entry name" value="S-adenosyl-L-methionine-dependent methyltransferases"/>
    <property type="match status" value="1"/>
</dbReference>
<dbReference type="PANTHER" id="PTHR10509:SF14">
    <property type="entry name" value="CAFFEOYL-COA O-METHYLTRANSFERASE 3-RELATED"/>
    <property type="match status" value="1"/>
</dbReference>
<keyword evidence="1" id="KW-0489">Methyltransferase</keyword>
<dbReference type="PANTHER" id="PTHR10509">
    <property type="entry name" value="O-METHYLTRANSFERASE-RELATED"/>
    <property type="match status" value="1"/>
</dbReference>
<keyword evidence="3" id="KW-0949">S-adenosyl-L-methionine</keyword>
<dbReference type="Proteomes" id="UP000038045">
    <property type="component" value="Unplaced"/>
</dbReference>
<dbReference type="GO" id="GO:0008757">
    <property type="term" value="F:S-adenosylmethionine-dependent methyltransferase activity"/>
    <property type="evidence" value="ECO:0007669"/>
    <property type="project" value="TreeGrafter"/>
</dbReference>
<accession>A0A0N4ZJ86</accession>
<dbReference type="AlphaFoldDB" id="A0A0N4ZJ86"/>
<proteinExistence type="inferred from homology"/>
<evidence type="ECO:0000256" key="2">
    <source>
        <dbReference type="ARBA" id="ARBA00022679"/>
    </source>
</evidence>
<evidence type="ECO:0000313" key="6">
    <source>
        <dbReference type="WBParaSite" id="PTRK_0000799100.1"/>
    </source>
</evidence>
<dbReference type="InterPro" id="IPR002935">
    <property type="entry name" value="SAM_O-MeTrfase"/>
</dbReference>
<organism evidence="5 6">
    <name type="scientific">Parastrongyloides trichosuri</name>
    <name type="common">Possum-specific nematode worm</name>
    <dbReference type="NCBI Taxonomy" id="131310"/>
    <lineage>
        <taxon>Eukaryota</taxon>
        <taxon>Metazoa</taxon>
        <taxon>Ecdysozoa</taxon>
        <taxon>Nematoda</taxon>
        <taxon>Chromadorea</taxon>
        <taxon>Rhabditida</taxon>
        <taxon>Tylenchina</taxon>
        <taxon>Panagrolaimomorpha</taxon>
        <taxon>Strongyloidoidea</taxon>
        <taxon>Strongyloididae</taxon>
        <taxon>Parastrongyloides</taxon>
    </lineage>
</organism>
<comment type="similarity">
    <text evidence="4">Belongs to the class I-like SAM-binding methyltransferase superfamily. Cation-dependent O-methyltransferase family.</text>
</comment>
<reference evidence="6" key="1">
    <citation type="submission" date="2017-02" db="UniProtKB">
        <authorList>
            <consortium name="WormBaseParasite"/>
        </authorList>
    </citation>
    <scope>IDENTIFICATION</scope>
</reference>
<evidence type="ECO:0000256" key="3">
    <source>
        <dbReference type="ARBA" id="ARBA00022691"/>
    </source>
</evidence>
<keyword evidence="5" id="KW-1185">Reference proteome</keyword>
<evidence type="ECO:0000256" key="1">
    <source>
        <dbReference type="ARBA" id="ARBA00022603"/>
    </source>
</evidence>
<dbReference type="Gene3D" id="3.40.50.150">
    <property type="entry name" value="Vaccinia Virus protein VP39"/>
    <property type="match status" value="1"/>
</dbReference>
<dbReference type="PROSITE" id="PS51682">
    <property type="entry name" value="SAM_OMT_I"/>
    <property type="match status" value="1"/>
</dbReference>
<protein>
    <submittedName>
        <fullName evidence="6">O-methyltransferase</fullName>
    </submittedName>
</protein>
<dbReference type="InterPro" id="IPR050362">
    <property type="entry name" value="Cation-dep_OMT"/>
</dbReference>
<dbReference type="Pfam" id="PF01596">
    <property type="entry name" value="Methyltransf_3"/>
    <property type="match status" value="1"/>
</dbReference>
<name>A0A0N4ZJ86_PARTI</name>
<dbReference type="STRING" id="131310.A0A0N4ZJ86"/>
<keyword evidence="2" id="KW-0808">Transferase</keyword>
<evidence type="ECO:0000256" key="4">
    <source>
        <dbReference type="ARBA" id="ARBA00023453"/>
    </source>
</evidence>